<dbReference type="AlphaFoldDB" id="A0AAW1RET0"/>
<name>A0AAW1RET0_9CHLO</name>
<accession>A0AAW1RET0</accession>
<evidence type="ECO:0000313" key="1">
    <source>
        <dbReference type="EMBL" id="KAK9832239.1"/>
    </source>
</evidence>
<comment type="caution">
    <text evidence="1">The sequence shown here is derived from an EMBL/GenBank/DDBJ whole genome shotgun (WGS) entry which is preliminary data.</text>
</comment>
<evidence type="ECO:0000313" key="2">
    <source>
        <dbReference type="Proteomes" id="UP001438707"/>
    </source>
</evidence>
<gene>
    <name evidence="1" type="ORF">WJX74_003914</name>
</gene>
<dbReference type="Proteomes" id="UP001438707">
    <property type="component" value="Unassembled WGS sequence"/>
</dbReference>
<protein>
    <submittedName>
        <fullName evidence="1">Uncharacterized protein</fullName>
    </submittedName>
</protein>
<sequence>MIKDQIAMSSGASHDQVFNSAGTCSAFLEDTNKERCFKAVLCGNLTARAVRQKATSVSAHSSAVVEPHWPAAVQR</sequence>
<proteinExistence type="predicted"/>
<keyword evidence="2" id="KW-1185">Reference proteome</keyword>
<organism evidence="1 2">
    <name type="scientific">Apatococcus lobatus</name>
    <dbReference type="NCBI Taxonomy" id="904363"/>
    <lineage>
        <taxon>Eukaryota</taxon>
        <taxon>Viridiplantae</taxon>
        <taxon>Chlorophyta</taxon>
        <taxon>core chlorophytes</taxon>
        <taxon>Trebouxiophyceae</taxon>
        <taxon>Chlorellales</taxon>
        <taxon>Chlorellaceae</taxon>
        <taxon>Apatococcus</taxon>
    </lineage>
</organism>
<reference evidence="1 2" key="1">
    <citation type="journal article" date="2024" name="Nat. Commun.">
        <title>Phylogenomics reveals the evolutionary origins of lichenization in chlorophyte algae.</title>
        <authorList>
            <person name="Puginier C."/>
            <person name="Libourel C."/>
            <person name="Otte J."/>
            <person name="Skaloud P."/>
            <person name="Haon M."/>
            <person name="Grisel S."/>
            <person name="Petersen M."/>
            <person name="Berrin J.G."/>
            <person name="Delaux P.M."/>
            <person name="Dal Grande F."/>
            <person name="Keller J."/>
        </authorList>
    </citation>
    <scope>NUCLEOTIDE SEQUENCE [LARGE SCALE GENOMIC DNA]</scope>
    <source>
        <strain evidence="1 2">SAG 2145</strain>
    </source>
</reference>
<dbReference type="EMBL" id="JALJOS010000012">
    <property type="protein sequence ID" value="KAK9832239.1"/>
    <property type="molecule type" value="Genomic_DNA"/>
</dbReference>